<dbReference type="Proteomes" id="UP000314294">
    <property type="component" value="Unassembled WGS sequence"/>
</dbReference>
<evidence type="ECO:0000256" key="1">
    <source>
        <dbReference type="SAM" id="MobiDB-lite"/>
    </source>
</evidence>
<dbReference type="AlphaFoldDB" id="A0A4Z2IEQ8"/>
<comment type="caution">
    <text evidence="2">The sequence shown here is derived from an EMBL/GenBank/DDBJ whole genome shotgun (WGS) entry which is preliminary data.</text>
</comment>
<reference evidence="2 3" key="1">
    <citation type="submission" date="2019-03" db="EMBL/GenBank/DDBJ databases">
        <title>First draft genome of Liparis tanakae, snailfish: a comprehensive survey of snailfish specific genes.</title>
        <authorList>
            <person name="Kim W."/>
            <person name="Song I."/>
            <person name="Jeong J.-H."/>
            <person name="Kim D."/>
            <person name="Kim S."/>
            <person name="Ryu S."/>
            <person name="Song J.Y."/>
            <person name="Lee S.K."/>
        </authorList>
    </citation>
    <scope>NUCLEOTIDE SEQUENCE [LARGE SCALE GENOMIC DNA]</scope>
    <source>
        <tissue evidence="2">Muscle</tissue>
    </source>
</reference>
<evidence type="ECO:0000313" key="2">
    <source>
        <dbReference type="EMBL" id="TNN75934.1"/>
    </source>
</evidence>
<feature type="compositionally biased region" description="Basic and acidic residues" evidence="1">
    <location>
        <begin position="43"/>
        <end position="60"/>
    </location>
</feature>
<gene>
    <name evidence="2" type="ORF">EYF80_013904</name>
</gene>
<evidence type="ECO:0000313" key="3">
    <source>
        <dbReference type="Proteomes" id="UP000314294"/>
    </source>
</evidence>
<accession>A0A4Z2IEQ8</accession>
<proteinExistence type="predicted"/>
<organism evidence="2 3">
    <name type="scientific">Liparis tanakae</name>
    <name type="common">Tanaka's snailfish</name>
    <dbReference type="NCBI Taxonomy" id="230148"/>
    <lineage>
        <taxon>Eukaryota</taxon>
        <taxon>Metazoa</taxon>
        <taxon>Chordata</taxon>
        <taxon>Craniata</taxon>
        <taxon>Vertebrata</taxon>
        <taxon>Euteleostomi</taxon>
        <taxon>Actinopterygii</taxon>
        <taxon>Neopterygii</taxon>
        <taxon>Teleostei</taxon>
        <taxon>Neoteleostei</taxon>
        <taxon>Acanthomorphata</taxon>
        <taxon>Eupercaria</taxon>
        <taxon>Perciformes</taxon>
        <taxon>Cottioidei</taxon>
        <taxon>Cottales</taxon>
        <taxon>Liparidae</taxon>
        <taxon>Liparis</taxon>
    </lineage>
</organism>
<protein>
    <submittedName>
        <fullName evidence="2">Uncharacterized protein</fullName>
    </submittedName>
</protein>
<dbReference type="EMBL" id="SRLO01000098">
    <property type="protein sequence ID" value="TNN75934.1"/>
    <property type="molecule type" value="Genomic_DNA"/>
</dbReference>
<keyword evidence="3" id="KW-1185">Reference proteome</keyword>
<feature type="region of interest" description="Disordered" evidence="1">
    <location>
        <begin position="32"/>
        <end position="84"/>
    </location>
</feature>
<name>A0A4Z2IEQ8_9TELE</name>
<sequence length="149" mass="16099">MPFLVSVGEAEAKLNSSQLSDIFCFAFSSSSAGRPARSISCTDTHRHTTDSTSSDSEHGGATDSQNQPGIRQQEINHHGDAILSSPTTALEVHRFLSLRTNTGSDTRIGLNWKRQPKQSALSLKKDTDTMGRAKMCSGSTCDTMQPPGW</sequence>